<evidence type="ECO:0000313" key="4">
    <source>
        <dbReference type="Proteomes" id="UP000799770"/>
    </source>
</evidence>
<feature type="signal peptide" evidence="2">
    <location>
        <begin position="1"/>
        <end position="23"/>
    </location>
</feature>
<feature type="transmembrane region" description="Helical" evidence="1">
    <location>
        <begin position="62"/>
        <end position="80"/>
    </location>
</feature>
<protein>
    <submittedName>
        <fullName evidence="3">Uncharacterized protein</fullName>
    </submittedName>
</protein>
<keyword evidence="1" id="KW-0472">Membrane</keyword>
<feature type="chain" id="PRO_5025679505" evidence="2">
    <location>
        <begin position="24"/>
        <end position="270"/>
    </location>
</feature>
<evidence type="ECO:0000256" key="2">
    <source>
        <dbReference type="SAM" id="SignalP"/>
    </source>
</evidence>
<evidence type="ECO:0000256" key="1">
    <source>
        <dbReference type="SAM" id="Phobius"/>
    </source>
</evidence>
<evidence type="ECO:0000313" key="3">
    <source>
        <dbReference type="EMBL" id="KAF2105375.1"/>
    </source>
</evidence>
<keyword evidence="1" id="KW-0812">Transmembrane</keyword>
<sequence length="270" mass="30219">MTLLRPAGRQVMVVVLLILKLSSNDHLGTSSTARPAWAAGAQRQSCPFHPRPDFWCRMIRLFAGMAFTVSLADCFIFIILDSRLEASYPGRNYLRRPPTTDQRANLRWDPPASPAECLVLGCKRDGRLFHNGFVNDISEYDPELSLQHDIGAFRDGRLAEGNSGYLIQSKRGGKAPGLGRCHLNSPRPSRSAQLRPEFQSTSGTPFISIRMHFGVCQRWLFLGIRYLSVVAKRARQSRSLFALWLGLEVGNRELIVSSGPYSLGNYHDSI</sequence>
<name>A0A6A5YE84_9PLEO</name>
<dbReference type="EMBL" id="ML977382">
    <property type="protein sequence ID" value="KAF2105375.1"/>
    <property type="molecule type" value="Genomic_DNA"/>
</dbReference>
<keyword evidence="1" id="KW-1133">Transmembrane helix</keyword>
<accession>A0A6A5YE84</accession>
<keyword evidence="4" id="KW-1185">Reference proteome</keyword>
<dbReference type="AlphaFoldDB" id="A0A6A5YE84"/>
<dbReference type="Proteomes" id="UP000799770">
    <property type="component" value="Unassembled WGS sequence"/>
</dbReference>
<gene>
    <name evidence="3" type="ORF">BDV96DRAFT_608274</name>
</gene>
<reference evidence="3" key="1">
    <citation type="journal article" date="2020" name="Stud. Mycol.">
        <title>101 Dothideomycetes genomes: a test case for predicting lifestyles and emergence of pathogens.</title>
        <authorList>
            <person name="Haridas S."/>
            <person name="Albert R."/>
            <person name="Binder M."/>
            <person name="Bloem J."/>
            <person name="Labutti K."/>
            <person name="Salamov A."/>
            <person name="Andreopoulos B."/>
            <person name="Baker S."/>
            <person name="Barry K."/>
            <person name="Bills G."/>
            <person name="Bluhm B."/>
            <person name="Cannon C."/>
            <person name="Castanera R."/>
            <person name="Culley D."/>
            <person name="Daum C."/>
            <person name="Ezra D."/>
            <person name="Gonzalez J."/>
            <person name="Henrissat B."/>
            <person name="Kuo A."/>
            <person name="Liang C."/>
            <person name="Lipzen A."/>
            <person name="Lutzoni F."/>
            <person name="Magnuson J."/>
            <person name="Mondo S."/>
            <person name="Nolan M."/>
            <person name="Ohm R."/>
            <person name="Pangilinan J."/>
            <person name="Park H.-J."/>
            <person name="Ramirez L."/>
            <person name="Alfaro M."/>
            <person name="Sun H."/>
            <person name="Tritt A."/>
            <person name="Yoshinaga Y."/>
            <person name="Zwiers L.-H."/>
            <person name="Turgeon B."/>
            <person name="Goodwin S."/>
            <person name="Spatafora J."/>
            <person name="Crous P."/>
            <person name="Grigoriev I."/>
        </authorList>
    </citation>
    <scope>NUCLEOTIDE SEQUENCE</scope>
    <source>
        <strain evidence="3">CBS 627.86</strain>
    </source>
</reference>
<proteinExistence type="predicted"/>
<keyword evidence="2" id="KW-0732">Signal</keyword>
<organism evidence="3 4">
    <name type="scientific">Lophiotrema nucula</name>
    <dbReference type="NCBI Taxonomy" id="690887"/>
    <lineage>
        <taxon>Eukaryota</taxon>
        <taxon>Fungi</taxon>
        <taxon>Dikarya</taxon>
        <taxon>Ascomycota</taxon>
        <taxon>Pezizomycotina</taxon>
        <taxon>Dothideomycetes</taxon>
        <taxon>Pleosporomycetidae</taxon>
        <taxon>Pleosporales</taxon>
        <taxon>Lophiotremataceae</taxon>
        <taxon>Lophiotrema</taxon>
    </lineage>
</organism>